<evidence type="ECO:0000313" key="2">
    <source>
        <dbReference type="EMBL" id="CAE7335825.1"/>
    </source>
</evidence>
<sequence>MAEPVQIMLPSEVQSPATGDDFLPADIPAVHRTRSAGSVTSSWGVSSVASAERCWELSRKAEESLWKFNYEDIQIEKELSQTLKSIVHLGRWNGTRVVMKTLLTTGAAMGAGEDKSATQVALTDELLHEVETLSQIRHPDLVLFLGACLDMSRPLACIMEYMPGGDLENFYLAKRKKHQVPDWHPNVSRVAQWACSVARALSFLHDRAVPLVHRDLKPLNLLLSKHLDVKVADLGISRVLEVASAESYRMTGAIGTLHYMAPEVARHQKYNAKVDIYAFALIIYFLSSGRQPFHHLTRDPEQILKEYAKGNEPRPRVADCQPPLRQLIQAA</sequence>
<dbReference type="InterPro" id="IPR051681">
    <property type="entry name" value="Ser/Thr_Kinases-Pseudokinases"/>
</dbReference>
<dbReference type="PROSITE" id="PS00108">
    <property type="entry name" value="PROTEIN_KINASE_ST"/>
    <property type="match status" value="1"/>
</dbReference>
<organism evidence="2 3">
    <name type="scientific">Symbiodinium natans</name>
    <dbReference type="NCBI Taxonomy" id="878477"/>
    <lineage>
        <taxon>Eukaryota</taxon>
        <taxon>Sar</taxon>
        <taxon>Alveolata</taxon>
        <taxon>Dinophyceae</taxon>
        <taxon>Suessiales</taxon>
        <taxon>Symbiodiniaceae</taxon>
        <taxon>Symbiodinium</taxon>
    </lineage>
</organism>
<dbReference type="EMBL" id="CAJNDS010002116">
    <property type="protein sequence ID" value="CAE7335825.1"/>
    <property type="molecule type" value="Genomic_DNA"/>
</dbReference>
<dbReference type="PROSITE" id="PS50011">
    <property type="entry name" value="PROTEIN_KINASE_DOM"/>
    <property type="match status" value="1"/>
</dbReference>
<evidence type="ECO:0000259" key="1">
    <source>
        <dbReference type="PROSITE" id="PS50011"/>
    </source>
</evidence>
<dbReference type="AlphaFoldDB" id="A0A812P3I6"/>
<evidence type="ECO:0000313" key="3">
    <source>
        <dbReference type="Proteomes" id="UP000604046"/>
    </source>
</evidence>
<name>A0A812P3I6_9DINO</name>
<dbReference type="Gene3D" id="1.10.510.10">
    <property type="entry name" value="Transferase(Phosphotransferase) domain 1"/>
    <property type="match status" value="1"/>
</dbReference>
<dbReference type="InterPro" id="IPR000719">
    <property type="entry name" value="Prot_kinase_dom"/>
</dbReference>
<proteinExistence type="predicted"/>
<dbReference type="InterPro" id="IPR001245">
    <property type="entry name" value="Ser-Thr/Tyr_kinase_cat_dom"/>
</dbReference>
<dbReference type="SMART" id="SM00220">
    <property type="entry name" value="S_TKc"/>
    <property type="match status" value="1"/>
</dbReference>
<dbReference type="Gene3D" id="3.30.200.20">
    <property type="entry name" value="Phosphorylase Kinase, domain 1"/>
    <property type="match status" value="1"/>
</dbReference>
<dbReference type="OrthoDB" id="4062651at2759"/>
<dbReference type="Proteomes" id="UP000604046">
    <property type="component" value="Unassembled WGS sequence"/>
</dbReference>
<dbReference type="PANTHER" id="PTHR44329:SF289">
    <property type="entry name" value="SERINE_THREONINE-PROTEIN KINASE VIK"/>
    <property type="match status" value="1"/>
</dbReference>
<protein>
    <recommendedName>
        <fullName evidence="1">Protein kinase domain-containing protein</fullName>
    </recommendedName>
</protein>
<dbReference type="PANTHER" id="PTHR44329">
    <property type="entry name" value="SERINE/THREONINE-PROTEIN KINASE TNNI3K-RELATED"/>
    <property type="match status" value="1"/>
</dbReference>
<dbReference type="GO" id="GO:0004674">
    <property type="term" value="F:protein serine/threonine kinase activity"/>
    <property type="evidence" value="ECO:0007669"/>
    <property type="project" value="TreeGrafter"/>
</dbReference>
<dbReference type="SUPFAM" id="SSF56112">
    <property type="entry name" value="Protein kinase-like (PK-like)"/>
    <property type="match status" value="1"/>
</dbReference>
<dbReference type="InterPro" id="IPR008271">
    <property type="entry name" value="Ser/Thr_kinase_AS"/>
</dbReference>
<dbReference type="Pfam" id="PF07714">
    <property type="entry name" value="PK_Tyr_Ser-Thr"/>
    <property type="match status" value="1"/>
</dbReference>
<accession>A0A812P3I6</accession>
<feature type="domain" description="Protein kinase" evidence="1">
    <location>
        <begin position="73"/>
        <end position="331"/>
    </location>
</feature>
<dbReference type="GO" id="GO:0005524">
    <property type="term" value="F:ATP binding"/>
    <property type="evidence" value="ECO:0007669"/>
    <property type="project" value="InterPro"/>
</dbReference>
<keyword evidence="3" id="KW-1185">Reference proteome</keyword>
<gene>
    <name evidence="2" type="ORF">SNAT2548_LOCUS17565</name>
</gene>
<dbReference type="InterPro" id="IPR011009">
    <property type="entry name" value="Kinase-like_dom_sf"/>
</dbReference>
<comment type="caution">
    <text evidence="2">The sequence shown here is derived from an EMBL/GenBank/DDBJ whole genome shotgun (WGS) entry which is preliminary data.</text>
</comment>
<reference evidence="2" key="1">
    <citation type="submission" date="2021-02" db="EMBL/GenBank/DDBJ databases">
        <authorList>
            <person name="Dougan E. K."/>
            <person name="Rhodes N."/>
            <person name="Thang M."/>
            <person name="Chan C."/>
        </authorList>
    </citation>
    <scope>NUCLEOTIDE SEQUENCE</scope>
</reference>